<evidence type="ECO:0000313" key="2">
    <source>
        <dbReference type="Proteomes" id="UP000033048"/>
    </source>
</evidence>
<evidence type="ECO:0000313" key="1">
    <source>
        <dbReference type="EMBL" id="AKB84104.1"/>
    </source>
</evidence>
<name>A0A0E3WZ57_METMT</name>
<dbReference type="RefSeq" id="WP_048204354.1">
    <property type="nucleotide sequence ID" value="NZ_CP009518.1"/>
</dbReference>
<dbReference type="KEGG" id="mmet:MCMEM_0051"/>
<dbReference type="GeneID" id="24892520"/>
<dbReference type="AlphaFoldDB" id="A0A0E3WZ57"/>
<protein>
    <submittedName>
        <fullName evidence="1">Uncharacterized protein</fullName>
    </submittedName>
</protein>
<dbReference type="EMBL" id="CP009518">
    <property type="protein sequence ID" value="AKB84104.1"/>
    <property type="molecule type" value="Genomic_DNA"/>
</dbReference>
<dbReference type="STRING" id="1434104.MCMEM_0051"/>
<dbReference type="HOGENOM" id="CLU_083260_0_0_2"/>
<reference evidence="1 2" key="1">
    <citation type="submission" date="2014-07" db="EMBL/GenBank/DDBJ databases">
        <title>Methanogenic archaea and the global carbon cycle.</title>
        <authorList>
            <person name="Henriksen J.R."/>
            <person name="Luke J."/>
            <person name="Reinhart S."/>
            <person name="Benedict M.N."/>
            <person name="Youngblut N.D."/>
            <person name="Metcalf M.E."/>
            <person name="Whitaker R.J."/>
            <person name="Metcalf W.W."/>
        </authorList>
    </citation>
    <scope>NUCLEOTIDE SEQUENCE [LARGE SCALE GENOMIC DNA]</scope>
    <source>
        <strain evidence="1 2">MM1</strain>
    </source>
</reference>
<dbReference type="InterPro" id="IPR036890">
    <property type="entry name" value="HATPase_C_sf"/>
</dbReference>
<accession>A0A0E3WZ57</accession>
<dbReference type="Proteomes" id="UP000033048">
    <property type="component" value="Chromosome"/>
</dbReference>
<organism evidence="1 2">
    <name type="scientific">Methanococcoides methylutens MM1</name>
    <dbReference type="NCBI Taxonomy" id="1434104"/>
    <lineage>
        <taxon>Archaea</taxon>
        <taxon>Methanobacteriati</taxon>
        <taxon>Methanobacteriota</taxon>
        <taxon>Stenosarchaea group</taxon>
        <taxon>Methanomicrobia</taxon>
        <taxon>Methanosarcinales</taxon>
        <taxon>Methanosarcinaceae</taxon>
        <taxon>Methanococcoides</taxon>
    </lineage>
</organism>
<proteinExistence type="predicted"/>
<gene>
    <name evidence="1" type="ORF">MCMEM_0051</name>
</gene>
<sequence>MDVSLGKGALSSNYQGFQKITSLYKKIKTIENDDELIIDMPWWFDANMCAPLGSILLPILDRNIPITLNCTSAVTEILQKNKFLPKFGFNVPSRPDYYDSTIEYIQFDANDEYKRYVNKHFQPGIHGMPKMGDNIFKEFRGSLYEIFGNSVFHSETKQIFSCGQYFHRQNRLDFSIVDLGIGFHGNIKKKIDLDLSPKNAIAWAMEEDQTTRKGSCVPGGLGLKRVKRFIEANGGKMQIITYNGFWEFSKDRPIINTFKDNFPGTIVNIEINTSNNTPHFIEYDNDCENIF</sequence>
<keyword evidence="2" id="KW-1185">Reference proteome</keyword>
<dbReference type="Gene3D" id="3.30.565.10">
    <property type="entry name" value="Histidine kinase-like ATPase, C-terminal domain"/>
    <property type="match status" value="1"/>
</dbReference>